<protein>
    <submittedName>
        <fullName evidence="1">Uncharacterized protein</fullName>
    </submittedName>
</protein>
<proteinExistence type="predicted"/>
<accession>A0A2P2N395</accession>
<sequence>MMDFNYASCQWVTPIYSNEIFCS</sequence>
<name>A0A2P2N395_RHIMU</name>
<reference evidence="1" key="1">
    <citation type="submission" date="2018-02" db="EMBL/GenBank/DDBJ databases">
        <title>Rhizophora mucronata_Transcriptome.</title>
        <authorList>
            <person name="Meera S.P."/>
            <person name="Sreeshan A."/>
            <person name="Augustine A."/>
        </authorList>
    </citation>
    <scope>NUCLEOTIDE SEQUENCE</scope>
    <source>
        <tissue evidence="1">Leaf</tissue>
    </source>
</reference>
<dbReference type="EMBL" id="GGEC01056443">
    <property type="protein sequence ID" value="MBX36927.1"/>
    <property type="molecule type" value="Transcribed_RNA"/>
</dbReference>
<organism evidence="1">
    <name type="scientific">Rhizophora mucronata</name>
    <name type="common">Asiatic mangrove</name>
    <dbReference type="NCBI Taxonomy" id="61149"/>
    <lineage>
        <taxon>Eukaryota</taxon>
        <taxon>Viridiplantae</taxon>
        <taxon>Streptophyta</taxon>
        <taxon>Embryophyta</taxon>
        <taxon>Tracheophyta</taxon>
        <taxon>Spermatophyta</taxon>
        <taxon>Magnoliopsida</taxon>
        <taxon>eudicotyledons</taxon>
        <taxon>Gunneridae</taxon>
        <taxon>Pentapetalae</taxon>
        <taxon>rosids</taxon>
        <taxon>fabids</taxon>
        <taxon>Malpighiales</taxon>
        <taxon>Rhizophoraceae</taxon>
        <taxon>Rhizophora</taxon>
    </lineage>
</organism>
<dbReference type="AlphaFoldDB" id="A0A2P2N395"/>
<evidence type="ECO:0000313" key="1">
    <source>
        <dbReference type="EMBL" id="MBX36927.1"/>
    </source>
</evidence>